<dbReference type="InterPro" id="IPR012677">
    <property type="entry name" value="Nucleotide-bd_a/b_plait_sf"/>
</dbReference>
<reference evidence="7 8" key="1">
    <citation type="submission" date="2024-11" db="EMBL/GenBank/DDBJ databases">
        <title>Adaptive evolution of stress response genes in parasites aligns with host niche diversity.</title>
        <authorList>
            <person name="Hahn C."/>
            <person name="Resl P."/>
        </authorList>
    </citation>
    <scope>NUCLEOTIDE SEQUENCE [LARGE SCALE GENOMIC DNA]</scope>
    <source>
        <strain evidence="7">EGGRZ-B1_66</strain>
        <tissue evidence="7">Body</tissue>
    </source>
</reference>
<evidence type="ECO:0000259" key="6">
    <source>
        <dbReference type="PROSITE" id="PS50102"/>
    </source>
</evidence>
<dbReference type="InterPro" id="IPR035979">
    <property type="entry name" value="RBD_domain_sf"/>
</dbReference>
<feature type="compositionally biased region" description="Basic residues" evidence="5">
    <location>
        <begin position="18"/>
        <end position="44"/>
    </location>
</feature>
<dbReference type="Pfam" id="PF00076">
    <property type="entry name" value="RRM_1"/>
    <property type="match status" value="2"/>
</dbReference>
<dbReference type="NCBIfam" id="TIGR01622">
    <property type="entry name" value="SF-CC1"/>
    <property type="match status" value="1"/>
</dbReference>
<dbReference type="PANTHER" id="PTHR48036">
    <property type="entry name" value="SPLICING FACTOR (PAD-1), PUTATIVE (AFU_ORTHOLOGUE AFUA_1G15810)-RELATED"/>
    <property type="match status" value="1"/>
</dbReference>
<evidence type="ECO:0000313" key="8">
    <source>
        <dbReference type="Proteomes" id="UP001626550"/>
    </source>
</evidence>
<dbReference type="CDD" id="cd12284">
    <property type="entry name" value="RRM2_RBM23_RBM39"/>
    <property type="match status" value="1"/>
</dbReference>
<feature type="domain" description="RRM" evidence="6">
    <location>
        <begin position="97"/>
        <end position="174"/>
    </location>
</feature>
<dbReference type="CDD" id="cd12285">
    <property type="entry name" value="RRM3_RBM39_like"/>
    <property type="match status" value="1"/>
</dbReference>
<dbReference type="Pfam" id="PF15519">
    <property type="entry name" value="RBM39linker"/>
    <property type="match status" value="1"/>
</dbReference>
<dbReference type="GO" id="GO:0003723">
    <property type="term" value="F:RNA binding"/>
    <property type="evidence" value="ECO:0007669"/>
    <property type="project" value="UniProtKB-UniRule"/>
</dbReference>
<dbReference type="CDD" id="cd12283">
    <property type="entry name" value="RRM1_RBM39_like"/>
    <property type="match status" value="1"/>
</dbReference>
<dbReference type="SMART" id="SM00360">
    <property type="entry name" value="RRM"/>
    <property type="match status" value="3"/>
</dbReference>
<dbReference type="AlphaFoldDB" id="A0ABD2QLI6"/>
<dbReference type="InterPro" id="IPR000504">
    <property type="entry name" value="RRM_dom"/>
</dbReference>
<feature type="region of interest" description="Disordered" evidence="5">
    <location>
        <begin position="1"/>
        <end position="90"/>
    </location>
</feature>
<dbReference type="SUPFAM" id="SSF54928">
    <property type="entry name" value="RNA-binding domain, RBD"/>
    <property type="match status" value="2"/>
</dbReference>
<dbReference type="Gene3D" id="3.30.70.330">
    <property type="match status" value="3"/>
</dbReference>
<dbReference type="InterPro" id="IPR006509">
    <property type="entry name" value="RBM39_SF"/>
</dbReference>
<feature type="domain" description="RRM" evidence="6">
    <location>
        <begin position="208"/>
        <end position="285"/>
    </location>
</feature>
<dbReference type="PROSITE" id="PS50102">
    <property type="entry name" value="RRM"/>
    <property type="match status" value="2"/>
</dbReference>
<organism evidence="7 8">
    <name type="scientific">Cichlidogyrus casuarinus</name>
    <dbReference type="NCBI Taxonomy" id="1844966"/>
    <lineage>
        <taxon>Eukaryota</taxon>
        <taxon>Metazoa</taxon>
        <taxon>Spiralia</taxon>
        <taxon>Lophotrochozoa</taxon>
        <taxon>Platyhelminthes</taxon>
        <taxon>Monogenea</taxon>
        <taxon>Monopisthocotylea</taxon>
        <taxon>Dactylogyridea</taxon>
        <taxon>Ancyrocephalidae</taxon>
        <taxon>Cichlidogyrus</taxon>
    </lineage>
</organism>
<dbReference type="InterPro" id="IPR029123">
    <property type="entry name" value="RBM39_linker"/>
</dbReference>
<dbReference type="EMBL" id="JBJKFK010000062">
    <property type="protein sequence ID" value="KAL3320300.1"/>
    <property type="molecule type" value="Genomic_DNA"/>
</dbReference>
<keyword evidence="8" id="KW-1185">Reference proteome</keyword>
<comment type="caution">
    <text evidence="7">The sequence shown here is derived from an EMBL/GenBank/DDBJ whole genome shotgun (WGS) entry which is preliminary data.</text>
</comment>
<protein>
    <submittedName>
        <fullName evidence="7">RNA-binding protein 39</fullName>
    </submittedName>
</protein>
<proteinExistence type="predicted"/>
<evidence type="ECO:0000256" key="2">
    <source>
        <dbReference type="ARBA" id="ARBA00022737"/>
    </source>
</evidence>
<dbReference type="Proteomes" id="UP001626550">
    <property type="component" value="Unassembled WGS sequence"/>
</dbReference>
<name>A0ABD2QLI6_9PLAT</name>
<evidence type="ECO:0000313" key="7">
    <source>
        <dbReference type="EMBL" id="KAL3320300.1"/>
    </source>
</evidence>
<keyword evidence="2" id="KW-0677">Repeat</keyword>
<evidence type="ECO:0000256" key="1">
    <source>
        <dbReference type="ARBA" id="ARBA00022553"/>
    </source>
</evidence>
<sequence>MSSLLDVDALLEEEYRSSKKSKRQERRSKSRSRSRSRSPRRKYDHRGEKYEESRHNRDKRYERDEYSRDKRRDHRDFGRDKPRSSSPILTPLERDARTVYIWQMSSKIEKRDLFDFFSAVGKVRSVRLILDPRTRRSKGIAYVEFREIESTQLAISLSGTKLLGVPLQIQPVRSDPTREAELRKMEEEMKKREAMSPKSRRYEREGPCKVYVGSLHFNINEDMLRGIFEPFGRIDELRLVKGSDGRSQGYGYITYADSDSAKKALQNLDGFELAGRPIKASCGCSHLFLGILIEAKHPGSWIVSFVSDKFDSTNFKILDDGGKKGIPMDASSRLALMAKLAEGTGIEMPKSALAQLHISQQNPALGTAGGVGFSMQTTAPNGTQCFLLSNMFDPHVANNSTFQEIREDVIDECSQYGGILHMFIDKTSAQGNVYVKCPNIAVAQECVNKLHGRYFSKRMITAAYVPCANYHKLFPDSARSTRVINSASQL</sequence>
<evidence type="ECO:0000256" key="5">
    <source>
        <dbReference type="SAM" id="MobiDB-lite"/>
    </source>
</evidence>
<keyword evidence="1" id="KW-0597">Phosphoprotein</keyword>
<evidence type="ECO:0000256" key="4">
    <source>
        <dbReference type="PROSITE-ProRule" id="PRU00176"/>
    </source>
</evidence>
<gene>
    <name evidence="7" type="primary">RBM39_2</name>
    <name evidence="7" type="ORF">Ciccas_001015</name>
</gene>
<feature type="compositionally biased region" description="Basic and acidic residues" evidence="5">
    <location>
        <begin position="45"/>
        <end position="83"/>
    </location>
</feature>
<accession>A0ABD2QLI6</accession>
<evidence type="ECO:0000256" key="3">
    <source>
        <dbReference type="ARBA" id="ARBA00022884"/>
    </source>
</evidence>
<keyword evidence="3 4" id="KW-0694">RNA-binding</keyword>